<keyword evidence="3" id="KW-1185">Reference proteome</keyword>
<accession>A0A8B7IY05</accession>
<evidence type="ECO:0000313" key="4">
    <source>
        <dbReference type="RefSeq" id="XP_013803765.1"/>
    </source>
</evidence>
<dbReference type="PANTHER" id="PTHR22529:SF1">
    <property type="entry name" value="EPITHELIAL-STROMAL INTERACTION PROTEIN 1"/>
    <property type="match status" value="1"/>
</dbReference>
<evidence type="ECO:0000256" key="1">
    <source>
        <dbReference type="SAM" id="Coils"/>
    </source>
</evidence>
<reference evidence="3" key="1">
    <citation type="submission" date="2025-05" db="UniProtKB">
        <authorList>
            <consortium name="RefSeq"/>
        </authorList>
    </citation>
    <scope>NUCLEOTIDE SEQUENCE [LARGE SCALE GENOMIC DNA]</scope>
</reference>
<dbReference type="RefSeq" id="XP_013803765.1">
    <property type="nucleotide sequence ID" value="XM_013948311.2"/>
</dbReference>
<evidence type="ECO:0000313" key="3">
    <source>
        <dbReference type="Proteomes" id="UP001652627"/>
    </source>
</evidence>
<reference evidence="4" key="2">
    <citation type="submission" date="2025-08" db="UniProtKB">
        <authorList>
            <consortium name="RefSeq"/>
        </authorList>
    </citation>
    <scope>IDENTIFICATION</scope>
    <source>
        <tissue evidence="4">Blood</tissue>
    </source>
</reference>
<dbReference type="GeneID" id="106489176"/>
<sequence length="372" mass="43762">MSRVGGGREGSRYGVAAASSTPFSSQSYLRKDCEKTERAEKTQKLMIPEEEQAGQAAVLQPQQEQYVSPYILITPNETRRNQLQQIAIKELDDLEKWKEEHRPGPVKLTPQRLGGKESEAQARQKQQMILMQSKYQQKYKREEYVRTKKAAEEAEILKKKAIQREKAERLEAKKRQEEMRRREMYFEDQYYKTNELLNRSDLGLPKSDSCQIVNRGPESTAWTRSHTYKQALREDENRRLEEMKQEQQRKAELMEFKQKQEEETRTRARQNEQRRINNAFLDRLQNKTQANSIYHPEYAGSQDCFSNSCWGIGGIFTFIQSWPNDLVKASRKLSLIMTFIYLFIFLSLTSTSHPLHEQSAETGFWLSLFTYI</sequence>
<feature type="coiled-coil region" evidence="1">
    <location>
        <begin position="153"/>
        <end position="182"/>
    </location>
</feature>
<protein>
    <submittedName>
        <fullName evidence="4">Epithelial-stromal interaction protein 1</fullName>
    </submittedName>
</protein>
<dbReference type="OrthoDB" id="10053624at2759"/>
<feature type="region of interest" description="Disordered" evidence="2">
    <location>
        <begin position="1"/>
        <end position="41"/>
    </location>
</feature>
<feature type="coiled-coil region" evidence="1">
    <location>
        <begin position="229"/>
        <end position="263"/>
    </location>
</feature>
<feature type="region of interest" description="Disordered" evidence="2">
    <location>
        <begin position="100"/>
        <end position="121"/>
    </location>
</feature>
<dbReference type="InterPro" id="IPR026185">
    <property type="entry name" value="EPSTI1"/>
</dbReference>
<keyword evidence="1" id="KW-0175">Coiled coil</keyword>
<evidence type="ECO:0000256" key="2">
    <source>
        <dbReference type="SAM" id="MobiDB-lite"/>
    </source>
</evidence>
<gene>
    <name evidence="4" type="primary">EPSTI1</name>
</gene>
<dbReference type="PANTHER" id="PTHR22529">
    <property type="entry name" value="EPITHELIAL-STROMAL INTERACTION PROTEIN 1"/>
    <property type="match status" value="1"/>
</dbReference>
<name>A0A8B7IY05_9AVES</name>
<proteinExistence type="predicted"/>
<dbReference type="CTD" id="94240"/>
<dbReference type="KEGG" id="aam:106489176"/>
<organism evidence="3 4">
    <name type="scientific">Apteryx mantelli</name>
    <name type="common">North Island brown kiwi</name>
    <dbReference type="NCBI Taxonomy" id="2696672"/>
    <lineage>
        <taxon>Eukaryota</taxon>
        <taxon>Metazoa</taxon>
        <taxon>Chordata</taxon>
        <taxon>Craniata</taxon>
        <taxon>Vertebrata</taxon>
        <taxon>Euteleostomi</taxon>
        <taxon>Archelosauria</taxon>
        <taxon>Archosauria</taxon>
        <taxon>Dinosauria</taxon>
        <taxon>Saurischia</taxon>
        <taxon>Theropoda</taxon>
        <taxon>Coelurosauria</taxon>
        <taxon>Aves</taxon>
        <taxon>Palaeognathae</taxon>
        <taxon>Apterygiformes</taxon>
        <taxon>Apterygidae</taxon>
        <taxon>Apteryx</taxon>
    </lineage>
</organism>
<dbReference type="AlphaFoldDB" id="A0A8B7IY05"/>
<dbReference type="Proteomes" id="UP001652627">
    <property type="component" value="Chromosome 1"/>
</dbReference>
<feature type="compositionally biased region" description="Polar residues" evidence="2">
    <location>
        <begin position="18"/>
        <end position="28"/>
    </location>
</feature>
<feature type="compositionally biased region" description="Basic and acidic residues" evidence="2">
    <location>
        <begin position="29"/>
        <end position="41"/>
    </location>
</feature>